<accession>A0A397S6W5</accession>
<keyword evidence="2" id="KW-1185">Reference proteome</keyword>
<comment type="caution">
    <text evidence="1">The sequence shown here is derived from an EMBL/GenBank/DDBJ whole genome shotgun (WGS) entry which is preliminary data.</text>
</comment>
<protein>
    <submittedName>
        <fullName evidence="1">Uncharacterized protein</fullName>
    </submittedName>
</protein>
<dbReference type="AlphaFoldDB" id="A0A397S6W5"/>
<evidence type="ECO:0000313" key="2">
    <source>
        <dbReference type="Proteomes" id="UP000265703"/>
    </source>
</evidence>
<dbReference type="EMBL" id="QKYT01000956">
    <property type="protein sequence ID" value="RIA80489.1"/>
    <property type="molecule type" value="Genomic_DNA"/>
</dbReference>
<dbReference type="OrthoDB" id="6419443at2759"/>
<proteinExistence type="predicted"/>
<dbReference type="InterPro" id="IPR021463">
    <property type="entry name" value="Methyltransf_34"/>
</dbReference>
<name>A0A397S6W5_9GLOM</name>
<evidence type="ECO:0000313" key="1">
    <source>
        <dbReference type="EMBL" id="RIA80489.1"/>
    </source>
</evidence>
<dbReference type="Pfam" id="PF11312">
    <property type="entry name" value="Methyltransf_34"/>
    <property type="match status" value="1"/>
</dbReference>
<gene>
    <name evidence="1" type="ORF">C1645_745215</name>
</gene>
<reference evidence="1 2" key="1">
    <citation type="submission" date="2018-06" db="EMBL/GenBank/DDBJ databases">
        <title>Comparative genomics reveals the genomic features of Rhizophagus irregularis, R. cerebriforme, R. diaphanum and Gigaspora rosea, and their symbiotic lifestyle signature.</title>
        <authorList>
            <person name="Morin E."/>
            <person name="San Clemente H."/>
            <person name="Chen E.C.H."/>
            <person name="De La Providencia I."/>
            <person name="Hainaut M."/>
            <person name="Kuo A."/>
            <person name="Kohler A."/>
            <person name="Murat C."/>
            <person name="Tang N."/>
            <person name="Roy S."/>
            <person name="Loubradou J."/>
            <person name="Henrissat B."/>
            <person name="Grigoriev I.V."/>
            <person name="Corradi N."/>
            <person name="Roux C."/>
            <person name="Martin F.M."/>
        </authorList>
    </citation>
    <scope>NUCLEOTIDE SEQUENCE [LARGE SCALE GENOMIC DNA]</scope>
    <source>
        <strain evidence="1 2">DAOM 227022</strain>
    </source>
</reference>
<sequence>MKDFSTELEVYHPHLTYFHKRSKYNKRRLTTPGVDEVSHKVSEIILTESSQQTSSSETSKKIGEIFSEAVSYNEFSNEYNNLVQTIREKFARKEYDAIFDDEKLRRAFILNHLLIRVLGYLNKLFIHHHPECPEGIEKLSQLLEEDIEIICLGAGTGTEVMSIYFSMKLQSKKRKPMFYLQDKRDYREHLQKLFEILDPDQNVISWEFTTEDVIGLGPKQTGVIGDALVENFGIGY</sequence>
<organism evidence="1 2">
    <name type="scientific">Glomus cerebriforme</name>
    <dbReference type="NCBI Taxonomy" id="658196"/>
    <lineage>
        <taxon>Eukaryota</taxon>
        <taxon>Fungi</taxon>
        <taxon>Fungi incertae sedis</taxon>
        <taxon>Mucoromycota</taxon>
        <taxon>Glomeromycotina</taxon>
        <taxon>Glomeromycetes</taxon>
        <taxon>Glomerales</taxon>
        <taxon>Glomeraceae</taxon>
        <taxon>Glomus</taxon>
    </lineage>
</organism>
<dbReference type="Proteomes" id="UP000265703">
    <property type="component" value="Unassembled WGS sequence"/>
</dbReference>